<dbReference type="EMBL" id="FOJQ01000100">
    <property type="protein sequence ID" value="SFA60024.1"/>
    <property type="molecule type" value="Genomic_DNA"/>
</dbReference>
<evidence type="ECO:0000259" key="2">
    <source>
        <dbReference type="Pfam" id="PF04892"/>
    </source>
</evidence>
<sequence>MVGRFPYIERVWMMTKTNRMIWWGLVVAWCALIYYFTESPLFTGEQTAQWIRHWLDYFGIETNRPVSDGVFSWNFIVRKCAHMTVFGTMAFLAWKATASYRFAWLFTLFCAMFDEWHQSLQPNRTASFSDVIIDMIGATIALWIVWKANKRA</sequence>
<evidence type="ECO:0000313" key="3">
    <source>
        <dbReference type="EMBL" id="SFA60024.1"/>
    </source>
</evidence>
<dbReference type="STRING" id="150248.SAMN05216169_11002"/>
<evidence type="ECO:0000256" key="1">
    <source>
        <dbReference type="SAM" id="Phobius"/>
    </source>
</evidence>
<dbReference type="NCBIfam" id="NF037970">
    <property type="entry name" value="vanZ_1"/>
    <property type="match status" value="1"/>
</dbReference>
<keyword evidence="4" id="KW-1185">Reference proteome</keyword>
<dbReference type="Pfam" id="PF04892">
    <property type="entry name" value="VanZ"/>
    <property type="match status" value="1"/>
</dbReference>
<feature type="domain" description="VanZ-like" evidence="2">
    <location>
        <begin position="23"/>
        <end position="146"/>
    </location>
</feature>
<organism evidence="3 4">
    <name type="scientific">Anoxybacillus pushchinoensis</name>
    <dbReference type="NCBI Taxonomy" id="150248"/>
    <lineage>
        <taxon>Bacteria</taxon>
        <taxon>Bacillati</taxon>
        <taxon>Bacillota</taxon>
        <taxon>Bacilli</taxon>
        <taxon>Bacillales</taxon>
        <taxon>Anoxybacillaceae</taxon>
        <taxon>Anoxybacillus</taxon>
    </lineage>
</organism>
<keyword evidence="1" id="KW-1133">Transmembrane helix</keyword>
<name>A0A1I0U7M5_9BACL</name>
<dbReference type="AlphaFoldDB" id="A0A1I0U7M5"/>
<feature type="transmembrane region" description="Helical" evidence="1">
    <location>
        <begin position="20"/>
        <end position="37"/>
    </location>
</feature>
<feature type="transmembrane region" description="Helical" evidence="1">
    <location>
        <begin position="125"/>
        <end position="146"/>
    </location>
</feature>
<evidence type="ECO:0000313" key="4">
    <source>
        <dbReference type="Proteomes" id="UP000198979"/>
    </source>
</evidence>
<gene>
    <name evidence="3" type="ORF">SAMN05216169_11002</name>
</gene>
<feature type="transmembrane region" description="Helical" evidence="1">
    <location>
        <begin position="92"/>
        <end position="113"/>
    </location>
</feature>
<accession>A0A1I0U7M5</accession>
<keyword evidence="1" id="KW-0812">Transmembrane</keyword>
<dbReference type="InterPro" id="IPR006976">
    <property type="entry name" value="VanZ-like"/>
</dbReference>
<proteinExistence type="predicted"/>
<protein>
    <submittedName>
        <fullName evidence="3">VanZ like family protein</fullName>
    </submittedName>
</protein>
<keyword evidence="1" id="KW-0472">Membrane</keyword>
<reference evidence="4" key="1">
    <citation type="submission" date="2016-10" db="EMBL/GenBank/DDBJ databases">
        <authorList>
            <person name="Varghese N."/>
            <person name="Submissions S."/>
        </authorList>
    </citation>
    <scope>NUCLEOTIDE SEQUENCE [LARGE SCALE GENOMIC DNA]</scope>
    <source>
        <strain evidence="4">K1</strain>
    </source>
</reference>
<dbReference type="Proteomes" id="UP000198979">
    <property type="component" value="Unassembled WGS sequence"/>
</dbReference>